<dbReference type="EMBL" id="JADBGQ010000008">
    <property type="protein sequence ID" value="KAG5383997.1"/>
    <property type="molecule type" value="Genomic_DNA"/>
</dbReference>
<feature type="region of interest" description="Disordered" evidence="1">
    <location>
        <begin position="125"/>
        <end position="144"/>
    </location>
</feature>
<accession>A0ABQ7LCM2</accession>
<gene>
    <name evidence="2" type="primary">A09g506720.1_BraROA</name>
    <name evidence="2" type="ORF">IGI04_035467</name>
</gene>
<evidence type="ECO:0000256" key="1">
    <source>
        <dbReference type="SAM" id="MobiDB-lite"/>
    </source>
</evidence>
<proteinExistence type="predicted"/>
<evidence type="ECO:0000313" key="3">
    <source>
        <dbReference type="Proteomes" id="UP000823674"/>
    </source>
</evidence>
<comment type="caution">
    <text evidence="2">The sequence shown here is derived from an EMBL/GenBank/DDBJ whole genome shotgun (WGS) entry which is preliminary data.</text>
</comment>
<sequence>MRTGGGYGNAAAVAFKNGGVKNRGAGKIESRQVLAGKGRNTLQGVDCIQGTGCRVYQGRRLHRNAARKRGGLVRLSCVGPRWLVGSRFALSSIEAHGGDWSRIASLSIHTHPSFSLPFCRTLSGSGDGKKENGPETHETSNGTHGDVGKVDMCVLNPAPRNPCWKWGMGGCFSLI</sequence>
<feature type="compositionally biased region" description="Basic and acidic residues" evidence="1">
    <location>
        <begin position="127"/>
        <end position="138"/>
    </location>
</feature>
<keyword evidence="3" id="KW-1185">Reference proteome</keyword>
<dbReference type="Proteomes" id="UP000823674">
    <property type="component" value="Chromosome A09"/>
</dbReference>
<name>A0ABQ7LCM2_BRACM</name>
<protein>
    <submittedName>
        <fullName evidence="2">Uncharacterized protein</fullName>
    </submittedName>
</protein>
<reference evidence="2 3" key="1">
    <citation type="submission" date="2021-03" db="EMBL/GenBank/DDBJ databases">
        <authorList>
            <person name="King G.J."/>
            <person name="Bancroft I."/>
            <person name="Baten A."/>
            <person name="Bloomfield J."/>
            <person name="Borpatragohain P."/>
            <person name="He Z."/>
            <person name="Irish N."/>
            <person name="Irwin J."/>
            <person name="Liu K."/>
            <person name="Mauleon R.P."/>
            <person name="Moore J."/>
            <person name="Morris R."/>
            <person name="Ostergaard L."/>
            <person name="Wang B."/>
            <person name="Wells R."/>
        </authorList>
    </citation>
    <scope>NUCLEOTIDE SEQUENCE [LARGE SCALE GENOMIC DNA]</scope>
    <source>
        <strain evidence="2">R-o-18</strain>
        <tissue evidence="2">Leaf</tissue>
    </source>
</reference>
<evidence type="ECO:0000313" key="2">
    <source>
        <dbReference type="EMBL" id="KAG5383997.1"/>
    </source>
</evidence>
<organism evidence="2 3">
    <name type="scientific">Brassica rapa subsp. trilocularis</name>
    <dbReference type="NCBI Taxonomy" id="1813537"/>
    <lineage>
        <taxon>Eukaryota</taxon>
        <taxon>Viridiplantae</taxon>
        <taxon>Streptophyta</taxon>
        <taxon>Embryophyta</taxon>
        <taxon>Tracheophyta</taxon>
        <taxon>Spermatophyta</taxon>
        <taxon>Magnoliopsida</taxon>
        <taxon>eudicotyledons</taxon>
        <taxon>Gunneridae</taxon>
        <taxon>Pentapetalae</taxon>
        <taxon>rosids</taxon>
        <taxon>malvids</taxon>
        <taxon>Brassicales</taxon>
        <taxon>Brassicaceae</taxon>
        <taxon>Brassiceae</taxon>
        <taxon>Brassica</taxon>
    </lineage>
</organism>